<comment type="subcellular location">
    <subcellularLocation>
        <location evidence="1">Cell membrane</location>
        <topology evidence="1">Peripheral membrane protein</topology>
    </subcellularLocation>
</comment>
<dbReference type="GO" id="GO:0015833">
    <property type="term" value="P:peptide transport"/>
    <property type="evidence" value="ECO:0007669"/>
    <property type="project" value="InterPro"/>
</dbReference>
<dbReference type="RefSeq" id="WP_049966122.1">
    <property type="nucleotide sequence ID" value="NZ_CP101873.1"/>
</dbReference>
<name>A0AAF0P944_9EURY</name>
<comment type="subunit">
    <text evidence="9">The complex is composed of two ATP-binding proteins (NikD and NikE), two transmembrane proteins (NikB and NikC) and a solute-binding protein (NikA).</text>
</comment>
<reference evidence="14 15" key="1">
    <citation type="submission" date="2022-07" db="EMBL/GenBank/DDBJ databases">
        <title>Two temperate virus in Haloterrigena jeotgali A29.</title>
        <authorList>
            <person name="Deng X."/>
        </authorList>
    </citation>
    <scope>NUCLEOTIDE SEQUENCE [LARGE SCALE GENOMIC DNA]</scope>
    <source>
        <strain evidence="14 15">A29</strain>
    </source>
</reference>
<dbReference type="GeneID" id="84215267"/>
<dbReference type="SUPFAM" id="SSF53795">
    <property type="entry name" value="PEP carboxykinase-like"/>
    <property type="match status" value="1"/>
</dbReference>
<evidence type="ECO:0000256" key="12">
    <source>
        <dbReference type="ARBA" id="ARBA00048610"/>
    </source>
</evidence>
<evidence type="ECO:0000256" key="4">
    <source>
        <dbReference type="ARBA" id="ARBA00022741"/>
    </source>
</evidence>
<dbReference type="CDD" id="cd03257">
    <property type="entry name" value="ABC_NikE_OppD_transporters"/>
    <property type="match status" value="2"/>
</dbReference>
<evidence type="ECO:0000256" key="11">
    <source>
        <dbReference type="ARBA" id="ARBA00044143"/>
    </source>
</evidence>
<evidence type="ECO:0000313" key="14">
    <source>
        <dbReference type="EMBL" id="WMT06681.1"/>
    </source>
</evidence>
<dbReference type="NCBIfam" id="TIGR01727">
    <property type="entry name" value="oligo_HPY"/>
    <property type="match status" value="2"/>
</dbReference>
<dbReference type="NCBIfam" id="NF008453">
    <property type="entry name" value="PRK11308.1"/>
    <property type="match status" value="4"/>
</dbReference>
<dbReference type="Gene3D" id="3.40.50.300">
    <property type="entry name" value="P-loop containing nucleotide triphosphate hydrolases"/>
    <property type="match status" value="3"/>
</dbReference>
<dbReference type="GO" id="GO:0016887">
    <property type="term" value="F:ATP hydrolysis activity"/>
    <property type="evidence" value="ECO:0007669"/>
    <property type="project" value="InterPro"/>
</dbReference>
<comment type="catalytic activity">
    <reaction evidence="12">
        <text>Ni(2+)(out) + ATP + H2O = Ni(2+)(in) + ADP + phosphate + H(+)</text>
        <dbReference type="Rhea" id="RHEA:15557"/>
        <dbReference type="ChEBI" id="CHEBI:15377"/>
        <dbReference type="ChEBI" id="CHEBI:15378"/>
        <dbReference type="ChEBI" id="CHEBI:30616"/>
        <dbReference type="ChEBI" id="CHEBI:43474"/>
        <dbReference type="ChEBI" id="CHEBI:49786"/>
        <dbReference type="ChEBI" id="CHEBI:456216"/>
        <dbReference type="EC" id="7.2.2.11"/>
    </reaction>
    <physiologicalReaction direction="left-to-right" evidence="12">
        <dbReference type="Rhea" id="RHEA:15558"/>
    </physiologicalReaction>
</comment>
<dbReference type="InterPro" id="IPR017871">
    <property type="entry name" value="ABC_transporter-like_CS"/>
</dbReference>
<dbReference type="InterPro" id="IPR027417">
    <property type="entry name" value="P-loop_NTPase"/>
</dbReference>
<evidence type="ECO:0000256" key="2">
    <source>
        <dbReference type="ARBA" id="ARBA00022448"/>
    </source>
</evidence>
<dbReference type="SUPFAM" id="SSF52540">
    <property type="entry name" value="P-loop containing nucleoside triphosphate hydrolases"/>
    <property type="match status" value="2"/>
</dbReference>
<dbReference type="Pfam" id="PF08352">
    <property type="entry name" value="oligo_HPY"/>
    <property type="match status" value="2"/>
</dbReference>
<proteinExistence type="predicted"/>
<dbReference type="EMBL" id="CP101873">
    <property type="protein sequence ID" value="WMT06681.1"/>
    <property type="molecule type" value="Genomic_DNA"/>
</dbReference>
<organism evidence="14 15">
    <name type="scientific">Natrinema thermotolerans</name>
    <dbReference type="NCBI Taxonomy" id="121872"/>
    <lineage>
        <taxon>Archaea</taxon>
        <taxon>Methanobacteriati</taxon>
        <taxon>Methanobacteriota</taxon>
        <taxon>Stenosarchaea group</taxon>
        <taxon>Halobacteria</taxon>
        <taxon>Halobacteriales</taxon>
        <taxon>Natrialbaceae</taxon>
        <taxon>Natrinema</taxon>
    </lineage>
</organism>
<keyword evidence="3" id="KW-1003">Cell membrane</keyword>
<evidence type="ECO:0000256" key="9">
    <source>
        <dbReference type="ARBA" id="ARBA00038669"/>
    </source>
</evidence>
<evidence type="ECO:0000256" key="8">
    <source>
        <dbReference type="ARBA" id="ARBA00023136"/>
    </source>
</evidence>
<dbReference type="GO" id="GO:0015413">
    <property type="term" value="F:ABC-type nickel transporter activity"/>
    <property type="evidence" value="ECO:0007669"/>
    <property type="project" value="UniProtKB-EC"/>
</dbReference>
<evidence type="ECO:0000256" key="7">
    <source>
        <dbReference type="ARBA" id="ARBA00023065"/>
    </source>
</evidence>
<keyword evidence="5 14" id="KW-0067">ATP-binding</keyword>
<dbReference type="Proteomes" id="UP001224926">
    <property type="component" value="Chromosome"/>
</dbReference>
<dbReference type="InterPro" id="IPR050388">
    <property type="entry name" value="ABC_Ni/Peptide_Import"/>
</dbReference>
<dbReference type="Pfam" id="PF00005">
    <property type="entry name" value="ABC_tran"/>
    <property type="match status" value="3"/>
</dbReference>
<keyword evidence="2" id="KW-0813">Transport</keyword>
<keyword evidence="6" id="KW-1278">Translocase</keyword>
<dbReference type="GeneID" id="39862936"/>
<dbReference type="InterPro" id="IPR003439">
    <property type="entry name" value="ABC_transporter-like_ATP-bd"/>
</dbReference>
<sequence>MSDLLSLSGLRTQFDTKRGAVKAVDGVDLTVEEGETVGLVGESGSGKSVTALSAMDLVDDPGDVVAGRVSLRSAALATDLAAEFDDAVVPYPFELVDAVRELVADLRSGQGGDLAGPELRGIATDLAAHDDPSDLAPALQTAADRLDDGTAQSVIADDLEDTLEDADNGFVYVDGAAREQLESGVDADEIAVEDGVIDLTDAPEEAMRKVRGSEMGMIFQDPMTSLNPAVTVGEQVAESLRLHQYGERKRDTWLNAVREILPSIRENEHDEEVMEDVVEILTEVGIPEATTRLEEYPHEFSGGMRQRVLIAIALACRPSLLIADEPTTALDVTIQAQILDLIDDLQEEFGMSVLMITHDLGVVAETCDRVAVMYAGEIVEEGPVEEIFSDPSHPYTYTLLESIPTEEKDRLTPIEGNVPDLIDMPDGCHFADRCPWAQPECREGEIPFRQHGPDDVDHRAKCLFNSFDKDEYGNDGVASATDHEIGEPLVELRKMRKYYQQEDGILDRFIDEQPSVKAVDGVSFDIHEGETLGLVGESGCGKSTAGRAILHLNRPTDGTVVFAGDNLGDLSKSELRERRKDMQMVFQDPMSSLDPRMTVGKTIMEPLKIHGLPETDPDVVTRADVSTAGISPDAVSVDVADNVDALLGSTDGETVVPVTVTVADGDVTVDVEGALGVTTDVTRDNGRITSVHVDISAGDSKRILRRRRVMQLLEEVGLDAGQYGRYPHELSGGQRQRVGIARALAVDPDFIVADEPVSALDVSVQAQIINLLEDLQDEFGLTYLFIAHDLSVVRHISDRVAVMYLGEIVEVADTDELFAEPKHPYTNALLSAIPEPDPLTATDDRTILKGDVPSPIDPPSGCHFRTRCPSIIPPEDLDIQQERYREVMFYRQRVEARDIDLEAAKERTPEETPSPRAVTDGGNDFAAALDAQFFDGPLSGRAREAVDESYRHLADGDWEAAEAALADTFESVCERTDPTLADGAHPAACHLFNPSE</sequence>
<keyword evidence="7" id="KW-0406">Ion transport</keyword>
<feature type="domain" description="ABC transporter" evidence="13">
    <location>
        <begin position="5"/>
        <end position="400"/>
    </location>
</feature>
<dbReference type="AlphaFoldDB" id="A0AAF0P944"/>
<gene>
    <name evidence="14" type="ORF">NP511_14960</name>
</gene>
<dbReference type="NCBIfam" id="NF007739">
    <property type="entry name" value="PRK10419.1"/>
    <property type="match status" value="4"/>
</dbReference>
<keyword evidence="4" id="KW-0547">Nucleotide-binding</keyword>
<accession>A0AAF0P944</accession>
<evidence type="ECO:0000256" key="1">
    <source>
        <dbReference type="ARBA" id="ARBA00004202"/>
    </source>
</evidence>
<dbReference type="EC" id="7.2.2.11" evidence="10"/>
<dbReference type="InterPro" id="IPR013563">
    <property type="entry name" value="Oligopep_ABC_C"/>
</dbReference>
<evidence type="ECO:0000256" key="10">
    <source>
        <dbReference type="ARBA" id="ARBA00039098"/>
    </source>
</evidence>
<dbReference type="PANTHER" id="PTHR43297">
    <property type="entry name" value="OLIGOPEPTIDE TRANSPORT ATP-BINDING PROTEIN APPD"/>
    <property type="match status" value="1"/>
</dbReference>
<evidence type="ECO:0000259" key="13">
    <source>
        <dbReference type="PROSITE" id="PS50893"/>
    </source>
</evidence>
<feature type="domain" description="ABC transporter" evidence="13">
    <location>
        <begin position="490"/>
        <end position="830"/>
    </location>
</feature>
<evidence type="ECO:0000256" key="3">
    <source>
        <dbReference type="ARBA" id="ARBA00022475"/>
    </source>
</evidence>
<dbReference type="GO" id="GO:0005886">
    <property type="term" value="C:plasma membrane"/>
    <property type="evidence" value="ECO:0007669"/>
    <property type="project" value="UniProtKB-SubCell"/>
</dbReference>
<evidence type="ECO:0000256" key="6">
    <source>
        <dbReference type="ARBA" id="ARBA00022967"/>
    </source>
</evidence>
<dbReference type="SMART" id="SM00382">
    <property type="entry name" value="AAA"/>
    <property type="match status" value="2"/>
</dbReference>
<dbReference type="PROSITE" id="PS50893">
    <property type="entry name" value="ABC_TRANSPORTER_2"/>
    <property type="match status" value="2"/>
</dbReference>
<keyword evidence="8" id="KW-0472">Membrane</keyword>
<dbReference type="GO" id="GO:0005524">
    <property type="term" value="F:ATP binding"/>
    <property type="evidence" value="ECO:0007669"/>
    <property type="project" value="UniProtKB-KW"/>
</dbReference>
<evidence type="ECO:0000256" key="5">
    <source>
        <dbReference type="ARBA" id="ARBA00022840"/>
    </source>
</evidence>
<dbReference type="InterPro" id="IPR003593">
    <property type="entry name" value="AAA+_ATPase"/>
</dbReference>
<dbReference type="PANTHER" id="PTHR43297:SF13">
    <property type="entry name" value="NICKEL ABC TRANSPORTER, ATP-BINDING PROTEIN"/>
    <property type="match status" value="1"/>
</dbReference>
<keyword evidence="15" id="KW-1185">Reference proteome</keyword>
<dbReference type="PROSITE" id="PS00211">
    <property type="entry name" value="ABC_TRANSPORTER_1"/>
    <property type="match status" value="2"/>
</dbReference>
<protein>
    <recommendedName>
        <fullName evidence="11">Nickel import system ATP-binding protein NikD</fullName>
        <ecNumber evidence="10">7.2.2.11</ecNumber>
    </recommendedName>
</protein>
<evidence type="ECO:0000313" key="15">
    <source>
        <dbReference type="Proteomes" id="UP001224926"/>
    </source>
</evidence>